<organism evidence="1 2">
    <name type="scientific">Rubripirellula obstinata</name>
    <dbReference type="NCBI Taxonomy" id="406547"/>
    <lineage>
        <taxon>Bacteria</taxon>
        <taxon>Pseudomonadati</taxon>
        <taxon>Planctomycetota</taxon>
        <taxon>Planctomycetia</taxon>
        <taxon>Pirellulales</taxon>
        <taxon>Pirellulaceae</taxon>
        <taxon>Rubripirellula</taxon>
    </lineage>
</organism>
<gene>
    <name evidence="1" type="ORF">LF1_58350</name>
</gene>
<evidence type="ECO:0000313" key="1">
    <source>
        <dbReference type="EMBL" id="KAA1256882.1"/>
    </source>
</evidence>
<dbReference type="Proteomes" id="UP000322699">
    <property type="component" value="Unassembled WGS sequence"/>
</dbReference>
<protein>
    <submittedName>
        <fullName evidence="1">Uncharacterized protein</fullName>
    </submittedName>
</protein>
<sequence length="97" mass="10657">MSWLSAVSNEQKQAMAGIRNGRRRLQRDELDAAIVREGSMQRVNLPVRLSGIGIIIPGCTDLVANLKRRSVCRANACVNCGPDYSTVIQAYTPAMPR</sequence>
<proteinExistence type="predicted"/>
<evidence type="ECO:0000313" key="2">
    <source>
        <dbReference type="Proteomes" id="UP000322699"/>
    </source>
</evidence>
<keyword evidence="2" id="KW-1185">Reference proteome</keyword>
<accession>A0A5B1C9D7</accession>
<comment type="caution">
    <text evidence="1">The sequence shown here is derived from an EMBL/GenBank/DDBJ whole genome shotgun (WGS) entry which is preliminary data.</text>
</comment>
<dbReference type="AlphaFoldDB" id="A0A5B1C9D7"/>
<reference evidence="1 2" key="1">
    <citation type="submission" date="2019-08" db="EMBL/GenBank/DDBJ databases">
        <title>Deep-cultivation of Planctomycetes and their phenomic and genomic characterization uncovers novel biology.</title>
        <authorList>
            <person name="Wiegand S."/>
            <person name="Jogler M."/>
            <person name="Boedeker C."/>
            <person name="Pinto D."/>
            <person name="Vollmers J."/>
            <person name="Rivas-Marin E."/>
            <person name="Kohn T."/>
            <person name="Peeters S.H."/>
            <person name="Heuer A."/>
            <person name="Rast P."/>
            <person name="Oberbeckmann S."/>
            <person name="Bunk B."/>
            <person name="Jeske O."/>
            <person name="Meyerdierks A."/>
            <person name="Storesund J.E."/>
            <person name="Kallscheuer N."/>
            <person name="Luecker S."/>
            <person name="Lage O.M."/>
            <person name="Pohl T."/>
            <person name="Merkel B.J."/>
            <person name="Hornburger P."/>
            <person name="Mueller R.-W."/>
            <person name="Bruemmer F."/>
            <person name="Labrenz M."/>
            <person name="Spormann A.M."/>
            <person name="Op Den Camp H."/>
            <person name="Overmann J."/>
            <person name="Amann R."/>
            <person name="Jetten M.S.M."/>
            <person name="Mascher T."/>
            <person name="Medema M.H."/>
            <person name="Devos D.P."/>
            <person name="Kaster A.-K."/>
            <person name="Ovreas L."/>
            <person name="Rohde M."/>
            <person name="Galperin M.Y."/>
            <person name="Jogler C."/>
        </authorList>
    </citation>
    <scope>NUCLEOTIDE SEQUENCE [LARGE SCALE GENOMIC DNA]</scope>
    <source>
        <strain evidence="1 2">LF1</strain>
    </source>
</reference>
<dbReference type="EMBL" id="VRLW01000016">
    <property type="protein sequence ID" value="KAA1256882.1"/>
    <property type="molecule type" value="Genomic_DNA"/>
</dbReference>
<name>A0A5B1C9D7_9BACT</name>